<keyword evidence="1" id="KW-0472">Membrane</keyword>
<reference evidence="2" key="1">
    <citation type="journal article" date="2020" name="Nature">
        <title>Giant virus diversity and host interactions through global metagenomics.</title>
        <authorList>
            <person name="Schulz F."/>
            <person name="Roux S."/>
            <person name="Paez-Espino D."/>
            <person name="Jungbluth S."/>
            <person name="Walsh D.A."/>
            <person name="Denef V.J."/>
            <person name="McMahon K.D."/>
            <person name="Konstantinidis K.T."/>
            <person name="Eloe-Fadrosh E.A."/>
            <person name="Kyrpides N.C."/>
            <person name="Woyke T."/>
        </authorList>
    </citation>
    <scope>NUCLEOTIDE SEQUENCE</scope>
    <source>
        <strain evidence="2">GVMAG-S-ERX555997-44</strain>
    </source>
</reference>
<sequence>MNPKLTEPGTKYFLSETLKNCNIKKKSKNVLLLNVGLLIFFIIVLILYLTYKYKTKPNENDIEKKNIKKKNYILSKLQNIIQVSKNKNKEMITNLPKFESDYELLHEKFYNI</sequence>
<feature type="transmembrane region" description="Helical" evidence="1">
    <location>
        <begin position="30"/>
        <end position="51"/>
    </location>
</feature>
<keyword evidence="1" id="KW-0812">Transmembrane</keyword>
<dbReference type="AlphaFoldDB" id="A0A6C0F773"/>
<proteinExistence type="predicted"/>
<evidence type="ECO:0000313" key="2">
    <source>
        <dbReference type="EMBL" id="QHT37528.1"/>
    </source>
</evidence>
<name>A0A6C0F773_9ZZZZ</name>
<evidence type="ECO:0000256" key="1">
    <source>
        <dbReference type="SAM" id="Phobius"/>
    </source>
</evidence>
<protein>
    <submittedName>
        <fullName evidence="2">Uncharacterized protein</fullName>
    </submittedName>
</protein>
<dbReference type="EMBL" id="MN738798">
    <property type="protein sequence ID" value="QHT37528.1"/>
    <property type="molecule type" value="Genomic_DNA"/>
</dbReference>
<organism evidence="2">
    <name type="scientific">viral metagenome</name>
    <dbReference type="NCBI Taxonomy" id="1070528"/>
    <lineage>
        <taxon>unclassified sequences</taxon>
        <taxon>metagenomes</taxon>
        <taxon>organismal metagenomes</taxon>
    </lineage>
</organism>
<accession>A0A6C0F773</accession>
<keyword evidence="1" id="KW-1133">Transmembrane helix</keyword>